<proteinExistence type="predicted"/>
<comment type="caution">
    <text evidence="3">The sequence shown here is derived from an EMBL/GenBank/DDBJ whole genome shotgun (WGS) entry which is preliminary data.</text>
</comment>
<evidence type="ECO:0000256" key="1">
    <source>
        <dbReference type="SAM" id="MobiDB-lite"/>
    </source>
</evidence>
<reference evidence="4" key="1">
    <citation type="journal article" date="2019" name="Int. J. Syst. Evol. Microbiol.">
        <title>The Global Catalogue of Microorganisms (GCM) 10K type strain sequencing project: providing services to taxonomists for standard genome sequencing and annotation.</title>
        <authorList>
            <consortium name="The Broad Institute Genomics Platform"/>
            <consortium name="The Broad Institute Genome Sequencing Center for Infectious Disease"/>
            <person name="Wu L."/>
            <person name="Ma J."/>
        </authorList>
    </citation>
    <scope>NUCLEOTIDE SEQUENCE [LARGE SCALE GENOMIC DNA]</scope>
    <source>
        <strain evidence="4">KCTC 42899</strain>
    </source>
</reference>
<dbReference type="InterPro" id="IPR021136">
    <property type="entry name" value="Flagellar_hook_control-like_C"/>
</dbReference>
<organism evidence="3 4">
    <name type="scientific">Paracoccus mangrovi</name>
    <dbReference type="NCBI Taxonomy" id="1715645"/>
    <lineage>
        <taxon>Bacteria</taxon>
        <taxon>Pseudomonadati</taxon>
        <taxon>Pseudomonadota</taxon>
        <taxon>Alphaproteobacteria</taxon>
        <taxon>Rhodobacterales</taxon>
        <taxon>Paracoccaceae</taxon>
        <taxon>Paracoccus</taxon>
    </lineage>
</organism>
<dbReference type="Gene3D" id="3.30.750.140">
    <property type="match status" value="1"/>
</dbReference>
<dbReference type="Proteomes" id="UP001595721">
    <property type="component" value="Unassembled WGS sequence"/>
</dbReference>
<dbReference type="InterPro" id="IPR038610">
    <property type="entry name" value="FliK-like_C_sf"/>
</dbReference>
<feature type="region of interest" description="Disordered" evidence="1">
    <location>
        <begin position="281"/>
        <end position="302"/>
    </location>
</feature>
<keyword evidence="3" id="KW-0282">Flagellum</keyword>
<gene>
    <name evidence="3" type="ORF">ACFOMH_01670</name>
</gene>
<keyword evidence="3" id="KW-0969">Cilium</keyword>
<dbReference type="RefSeq" id="WP_377742197.1">
    <property type="nucleotide sequence ID" value="NZ_JBHRXJ010000001.1"/>
</dbReference>
<name>A0ABV7R1N9_9RHOB</name>
<evidence type="ECO:0000313" key="3">
    <source>
        <dbReference type="EMBL" id="MFC3526863.1"/>
    </source>
</evidence>
<protein>
    <submittedName>
        <fullName evidence="3">Flagellar hook-length control protein FliK</fullName>
    </submittedName>
</protein>
<dbReference type="EMBL" id="JBHRXJ010000001">
    <property type="protein sequence ID" value="MFC3526863.1"/>
    <property type="molecule type" value="Genomic_DNA"/>
</dbReference>
<dbReference type="CDD" id="cd17470">
    <property type="entry name" value="T3SS_Flik_C"/>
    <property type="match status" value="1"/>
</dbReference>
<feature type="region of interest" description="Disordered" evidence="1">
    <location>
        <begin position="1"/>
        <end position="22"/>
    </location>
</feature>
<accession>A0ABV7R1N9</accession>
<evidence type="ECO:0000313" key="4">
    <source>
        <dbReference type="Proteomes" id="UP001595721"/>
    </source>
</evidence>
<feature type="domain" description="Flagellar hook-length control protein-like C-terminal" evidence="2">
    <location>
        <begin position="221"/>
        <end position="293"/>
    </location>
</feature>
<keyword evidence="3" id="KW-0966">Cell projection</keyword>
<evidence type="ECO:0000259" key="2">
    <source>
        <dbReference type="Pfam" id="PF02120"/>
    </source>
</evidence>
<keyword evidence="4" id="KW-1185">Reference proteome</keyword>
<sequence length="339" mass="36033">MSQNEQEEIGEEDDSEQTDGDDIVVAVLLQNSDIPAAAKPKDGLPDGLMIADPAAGAAFADLVEGEAVRASVAVSADVTRSPASGSQMPVAEDGDMITMYALLSQDPSTEKGADKEGELLDLARLDETRSRVSKASDQATMTELRSAVAFSAETGAPREVKLAPLLSKDRDTLEAEVGLRLVAHTRAEVATPDAALMQASPRQVSHIAHDVLRQIGSGVANRESDHIEITLKPEELGTVRLVITGGERPSVAVYAEHADTLDLLRRHADILARELRDSGLGGAEMSFADNSGTGKRQASDRGHADMIAEKEQIPAVAERQPMVRAAPQPRIGSQIDIRI</sequence>
<dbReference type="Pfam" id="PF02120">
    <property type="entry name" value="Flg_hook"/>
    <property type="match status" value="1"/>
</dbReference>